<dbReference type="InterPro" id="IPR006683">
    <property type="entry name" value="Thioestr_dom"/>
</dbReference>
<dbReference type="Gene3D" id="3.10.129.10">
    <property type="entry name" value="Hotdog Thioesterase"/>
    <property type="match status" value="1"/>
</dbReference>
<gene>
    <name evidence="3" type="ORF">NYR02_06695</name>
</gene>
<dbReference type="PANTHER" id="PTHR43240">
    <property type="entry name" value="1,4-DIHYDROXY-2-NAPHTHOYL-COA THIOESTERASE 1"/>
    <property type="match status" value="1"/>
</dbReference>
<organism evidence="3 4">
    <name type="scientific">Thalassolituus pacificus</name>
    <dbReference type="NCBI Taxonomy" id="2975440"/>
    <lineage>
        <taxon>Bacteria</taxon>
        <taxon>Pseudomonadati</taxon>
        <taxon>Pseudomonadota</taxon>
        <taxon>Gammaproteobacteria</taxon>
        <taxon>Oceanospirillales</taxon>
        <taxon>Oceanospirillaceae</taxon>
        <taxon>Thalassolituus</taxon>
    </lineage>
</organism>
<proteinExistence type="predicted"/>
<dbReference type="Pfam" id="PF03061">
    <property type="entry name" value="4HBT"/>
    <property type="match status" value="1"/>
</dbReference>
<dbReference type="NCBIfam" id="TIGR00369">
    <property type="entry name" value="unchar_dom_1"/>
    <property type="match status" value="1"/>
</dbReference>
<dbReference type="Proteomes" id="UP001147830">
    <property type="component" value="Unassembled WGS sequence"/>
</dbReference>
<protein>
    <submittedName>
        <fullName evidence="3">PaaI family thioesterase</fullName>
    </submittedName>
</protein>
<dbReference type="EMBL" id="JAOANI010000014">
    <property type="protein sequence ID" value="MCT7358702.1"/>
    <property type="molecule type" value="Genomic_DNA"/>
</dbReference>
<dbReference type="InterPro" id="IPR003736">
    <property type="entry name" value="PAAI_dom"/>
</dbReference>
<accession>A0A9X2WE23</accession>
<dbReference type="GO" id="GO:0005829">
    <property type="term" value="C:cytosol"/>
    <property type="evidence" value="ECO:0007669"/>
    <property type="project" value="TreeGrafter"/>
</dbReference>
<dbReference type="AlphaFoldDB" id="A0A9X2WE23"/>
<dbReference type="GO" id="GO:0061522">
    <property type="term" value="F:1,4-dihydroxy-2-naphthoyl-CoA thioesterase activity"/>
    <property type="evidence" value="ECO:0007669"/>
    <property type="project" value="TreeGrafter"/>
</dbReference>
<dbReference type="RefSeq" id="WP_260975591.1">
    <property type="nucleotide sequence ID" value="NZ_JAOANI010000014.1"/>
</dbReference>
<sequence>MSLSVKTRAERFVATLRHCQVLGLTVESAQDNVLIMRLPYSEQIVGNPVTGTVHGGSLTTLMDTACGTAVFSSLPGFELCPTLDLRMDYMKAATPNRDLFAEARVTRVASSVVFTECEVFQGEERDLVAKCAATFMRIGENMTPPEFRALIEHGDDVTTTGAAQ</sequence>
<reference evidence="3" key="1">
    <citation type="journal article" date="2022" name="Front. Microbiol.">
        <title>Genome-based taxonomic rearrangement of Oceanobacter-related bacteria including the description of Thalassolituus hydrocarbonoclasticus sp. nov. and Thalassolituus pacificus sp. nov. and emended description of the genus Thalassolituus.</title>
        <authorList>
            <person name="Dong C."/>
            <person name="Wei L."/>
            <person name="Wang J."/>
            <person name="Lai Q."/>
            <person name="Huang Z."/>
            <person name="Shao Z."/>
        </authorList>
    </citation>
    <scope>NUCLEOTIDE SEQUENCE</scope>
    <source>
        <strain evidence="3">59MF3M-4</strain>
    </source>
</reference>
<dbReference type="CDD" id="cd03443">
    <property type="entry name" value="PaaI_thioesterase"/>
    <property type="match status" value="1"/>
</dbReference>
<evidence type="ECO:0000313" key="3">
    <source>
        <dbReference type="EMBL" id="MCT7358702.1"/>
    </source>
</evidence>
<keyword evidence="4" id="KW-1185">Reference proteome</keyword>
<reference evidence="3" key="2">
    <citation type="submission" date="2022-08" db="EMBL/GenBank/DDBJ databases">
        <authorList>
            <person name="Dong C."/>
        </authorList>
    </citation>
    <scope>NUCLEOTIDE SEQUENCE</scope>
    <source>
        <strain evidence="3">59MF3M-4</strain>
    </source>
</reference>
<feature type="domain" description="Thioesterase" evidence="2">
    <location>
        <begin position="51"/>
        <end position="126"/>
    </location>
</feature>
<dbReference type="SUPFAM" id="SSF54637">
    <property type="entry name" value="Thioesterase/thiol ester dehydrase-isomerase"/>
    <property type="match status" value="1"/>
</dbReference>
<dbReference type="InterPro" id="IPR029069">
    <property type="entry name" value="HotDog_dom_sf"/>
</dbReference>
<comment type="caution">
    <text evidence="3">The sequence shown here is derived from an EMBL/GenBank/DDBJ whole genome shotgun (WGS) entry which is preliminary data.</text>
</comment>
<evidence type="ECO:0000313" key="4">
    <source>
        <dbReference type="Proteomes" id="UP001147830"/>
    </source>
</evidence>
<name>A0A9X2WE23_9GAMM</name>
<evidence type="ECO:0000256" key="1">
    <source>
        <dbReference type="ARBA" id="ARBA00022801"/>
    </source>
</evidence>
<keyword evidence="1" id="KW-0378">Hydrolase</keyword>
<evidence type="ECO:0000259" key="2">
    <source>
        <dbReference type="Pfam" id="PF03061"/>
    </source>
</evidence>
<dbReference type="PANTHER" id="PTHR43240:SF7">
    <property type="entry name" value="BLR7284 PROTEIN"/>
    <property type="match status" value="1"/>
</dbReference>